<reference evidence="3" key="2">
    <citation type="submission" date="2019-09" db="UniProtKB">
        <authorList>
            <consortium name="WormBaseParasite"/>
        </authorList>
    </citation>
    <scope>IDENTIFICATION</scope>
</reference>
<reference evidence="1 2" key="1">
    <citation type="submission" date="2018-11" db="EMBL/GenBank/DDBJ databases">
        <authorList>
            <consortium name="Pathogen Informatics"/>
        </authorList>
    </citation>
    <scope>NUCLEOTIDE SEQUENCE [LARGE SCALE GENOMIC DNA]</scope>
</reference>
<dbReference type="SUPFAM" id="SSF53756">
    <property type="entry name" value="UDP-Glycosyltransferase/glycogen phosphorylase"/>
    <property type="match status" value="1"/>
</dbReference>
<dbReference type="WBParaSite" id="HPBE_0001155001-mRNA-1">
    <property type="protein sequence ID" value="HPBE_0001155001-mRNA-1"/>
    <property type="gene ID" value="HPBE_0001155001"/>
</dbReference>
<keyword evidence="2" id="KW-1185">Reference proteome</keyword>
<dbReference type="AlphaFoldDB" id="A0A183FTV7"/>
<proteinExistence type="predicted"/>
<gene>
    <name evidence="1" type="ORF">HPBE_LOCUS11551</name>
</gene>
<dbReference type="OrthoDB" id="5835829at2759"/>
<evidence type="ECO:0000313" key="2">
    <source>
        <dbReference type="Proteomes" id="UP000050761"/>
    </source>
</evidence>
<protein>
    <submittedName>
        <fullName evidence="3">Glucuronosyltransferase</fullName>
    </submittedName>
</protein>
<dbReference type="Proteomes" id="UP000050761">
    <property type="component" value="Unassembled WGS sequence"/>
</dbReference>
<name>A0A183FTV7_HELPZ</name>
<organism evidence="2 3">
    <name type="scientific">Heligmosomoides polygyrus</name>
    <name type="common">Parasitic roundworm</name>
    <dbReference type="NCBI Taxonomy" id="6339"/>
    <lineage>
        <taxon>Eukaryota</taxon>
        <taxon>Metazoa</taxon>
        <taxon>Ecdysozoa</taxon>
        <taxon>Nematoda</taxon>
        <taxon>Chromadorea</taxon>
        <taxon>Rhabditida</taxon>
        <taxon>Rhabditina</taxon>
        <taxon>Rhabditomorpha</taxon>
        <taxon>Strongyloidea</taxon>
        <taxon>Heligmosomidae</taxon>
        <taxon>Heligmosomoides</taxon>
    </lineage>
</organism>
<dbReference type="EMBL" id="UZAH01027145">
    <property type="protein sequence ID" value="VDO88997.1"/>
    <property type="molecule type" value="Genomic_DNA"/>
</dbReference>
<accession>A0A183FTV7</accession>
<evidence type="ECO:0000313" key="3">
    <source>
        <dbReference type="WBParaSite" id="HPBE_0001155001-mRNA-1"/>
    </source>
</evidence>
<accession>A0A3P7ZXD8</accession>
<evidence type="ECO:0000313" key="1">
    <source>
        <dbReference type="EMBL" id="VDO88997.1"/>
    </source>
</evidence>
<sequence>MTPIPNSYVLCMTLVTPLLNSDARFHDVDDTRLELGRSLRDISDTSSDPSQHDVGMASSWIVLLLVSASAIDSYKFLVYSPIFGYSHTNFMGAIADTLTEAGHDVVSSVILWIGFFDRKNCKKYTVLVPIMDVEQENKTD</sequence>